<evidence type="ECO:0000313" key="2">
    <source>
        <dbReference type="Proteomes" id="UP000011115"/>
    </source>
</evidence>
<dbReference type="Proteomes" id="UP000011115">
    <property type="component" value="Unassembled WGS sequence"/>
</dbReference>
<proteinExistence type="predicted"/>
<gene>
    <name evidence="1" type="primary">LOC102599298</name>
</gene>
<protein>
    <submittedName>
        <fullName evidence="1">Cellulose synthase</fullName>
    </submittedName>
</protein>
<dbReference type="EnsemblPlants" id="PGSC0003DMT400034857">
    <property type="protein sequence ID" value="PGSC0003DMT400034857"/>
    <property type="gene ID" value="PGSC0003DMG400013398"/>
</dbReference>
<dbReference type="HOGENOM" id="CLU_2817426_0_0_1"/>
<accession>M1B1E4</accession>
<reference evidence="2" key="1">
    <citation type="journal article" date="2011" name="Nature">
        <title>Genome sequence and analysis of the tuber crop potato.</title>
        <authorList>
            <consortium name="The Potato Genome Sequencing Consortium"/>
        </authorList>
    </citation>
    <scope>NUCLEOTIDE SEQUENCE [LARGE SCALE GENOMIC DNA]</scope>
    <source>
        <strain evidence="2">cv. DM1-3 516 R44</strain>
    </source>
</reference>
<organism evidence="1 2">
    <name type="scientific">Solanum tuberosum</name>
    <name type="common">Potato</name>
    <dbReference type="NCBI Taxonomy" id="4113"/>
    <lineage>
        <taxon>Eukaryota</taxon>
        <taxon>Viridiplantae</taxon>
        <taxon>Streptophyta</taxon>
        <taxon>Embryophyta</taxon>
        <taxon>Tracheophyta</taxon>
        <taxon>Spermatophyta</taxon>
        <taxon>Magnoliopsida</taxon>
        <taxon>eudicotyledons</taxon>
        <taxon>Gunneridae</taxon>
        <taxon>Pentapetalae</taxon>
        <taxon>asterids</taxon>
        <taxon>lamiids</taxon>
        <taxon>Solanales</taxon>
        <taxon>Solanaceae</taxon>
        <taxon>Solanoideae</taxon>
        <taxon>Solaneae</taxon>
        <taxon>Solanum</taxon>
    </lineage>
</organism>
<name>M1B1E4_SOLTU</name>
<dbReference type="ExpressionAtlas" id="M1B1E4">
    <property type="expression patterns" value="baseline"/>
</dbReference>
<dbReference type="AlphaFoldDB" id="M1B1E4"/>
<reference evidence="1" key="2">
    <citation type="submission" date="2015-06" db="UniProtKB">
        <authorList>
            <consortium name="EnsemblPlants"/>
        </authorList>
    </citation>
    <scope>IDENTIFICATION</scope>
    <source>
        <strain evidence="1">DM1-3 516 R44</strain>
    </source>
</reference>
<evidence type="ECO:0000313" key="1">
    <source>
        <dbReference type="EnsemblPlants" id="PGSC0003DMT400034857"/>
    </source>
</evidence>
<dbReference type="OrthoDB" id="72851at2759"/>
<dbReference type="Gramene" id="PGSC0003DMT400034857">
    <property type="protein sequence ID" value="PGSC0003DMT400034857"/>
    <property type="gene ID" value="PGSC0003DMG400013398"/>
</dbReference>
<keyword evidence="2" id="KW-1185">Reference proteome</keyword>
<sequence length="67" mass="7754">MDLSELKKYFGSSNEFLNTVITCINDKQNDTGIKEFADNKIQEARFLASCTYEEESQWGEEVSRQSH</sequence>